<dbReference type="Pfam" id="PF00264">
    <property type="entry name" value="Tyrosinase"/>
    <property type="match status" value="1"/>
</dbReference>
<comment type="catalytic activity">
    <reaction evidence="7">
        <text>L-tyrosine + O2 = L-dopaquinone + H2O</text>
        <dbReference type="Rhea" id="RHEA:18117"/>
        <dbReference type="ChEBI" id="CHEBI:15377"/>
        <dbReference type="ChEBI" id="CHEBI:15379"/>
        <dbReference type="ChEBI" id="CHEBI:57924"/>
        <dbReference type="ChEBI" id="CHEBI:58315"/>
        <dbReference type="EC" id="1.14.18.1"/>
    </reaction>
</comment>
<evidence type="ECO:0000313" key="12">
    <source>
        <dbReference type="Proteomes" id="UP001338125"/>
    </source>
</evidence>
<dbReference type="PANTHER" id="PTHR11474">
    <property type="entry name" value="TYROSINASE FAMILY MEMBER"/>
    <property type="match status" value="1"/>
</dbReference>
<feature type="region of interest" description="Disordered" evidence="8">
    <location>
        <begin position="150"/>
        <end position="170"/>
    </location>
</feature>
<evidence type="ECO:0000256" key="3">
    <source>
        <dbReference type="ARBA" id="ARBA00022723"/>
    </source>
</evidence>
<keyword evidence="12" id="KW-1185">Reference proteome</keyword>
<proteinExistence type="inferred from homology"/>
<dbReference type="InterPro" id="IPR008922">
    <property type="entry name" value="Di-copper_centre_dom_sf"/>
</dbReference>
<dbReference type="PANTHER" id="PTHR11474:SF76">
    <property type="entry name" value="SHKT DOMAIN-CONTAINING PROTEIN"/>
    <property type="match status" value="1"/>
</dbReference>
<sequence length="400" mass="44350">MASPFVGGGYCNHGNVLFPTWHRAYLLRLENALRSVEGCENVTLPYWDELLDPENPIPAILTSPTFPLVGGEPNPLYSYTFQETLVENVAGADSRYTKPVGYAMVRYPRSGLVGTSVDITATDVHNVAYVDEAKAANLLNKNFAVGSNSASKPPTIPSFPTPALRTSGSRTSTRRIRGIYNADPIIGANGDMGDNETAGFDPIFFFNHCFIDYVFWREYYPGTIVTQNGGTPFLPPGTALDMDTPLYPFRKPDQTYYSSHDVTDITELGYTYELESLASRPENDAPQSESKIIGFKHTHNINRADHPGSFVVRTFIGTNDEDKIEVGREAVLSRRNIAGYADCQDKLDVESLVPIYEGMVETLFGSKNLEKIKYSAEIHTHHAFKHEFLNSKKAPIIGDL</sequence>
<evidence type="ECO:0000256" key="5">
    <source>
        <dbReference type="ARBA" id="ARBA00023101"/>
    </source>
</evidence>
<feature type="domain" description="Tyrosinase copper-binding" evidence="9">
    <location>
        <begin position="13"/>
        <end position="30"/>
    </location>
</feature>
<keyword evidence="3" id="KW-0479">Metal-binding</keyword>
<feature type="domain" description="Tyrosinase copper-binding" evidence="10">
    <location>
        <begin position="201"/>
        <end position="212"/>
    </location>
</feature>
<dbReference type="InterPro" id="IPR002227">
    <property type="entry name" value="Tyrosinase_Cu-bd"/>
</dbReference>
<reference evidence="11 12" key="1">
    <citation type="submission" date="2024-01" db="EMBL/GenBank/DDBJ databases">
        <title>Complete genome of Cladobotryum mycophilum ATHUM6906.</title>
        <authorList>
            <person name="Christinaki A.C."/>
            <person name="Myridakis A.I."/>
            <person name="Kouvelis V.N."/>
        </authorList>
    </citation>
    <scope>NUCLEOTIDE SEQUENCE [LARGE SCALE GENOMIC DNA]</scope>
    <source>
        <strain evidence="11 12">ATHUM6906</strain>
    </source>
</reference>
<evidence type="ECO:0000256" key="7">
    <source>
        <dbReference type="ARBA" id="ARBA00048881"/>
    </source>
</evidence>
<evidence type="ECO:0000256" key="2">
    <source>
        <dbReference type="ARBA" id="ARBA00011906"/>
    </source>
</evidence>
<comment type="similarity">
    <text evidence="1">Belongs to the tyrosinase family.</text>
</comment>
<dbReference type="PROSITE" id="PS00498">
    <property type="entry name" value="TYROSINASE_2"/>
    <property type="match status" value="1"/>
</dbReference>
<keyword evidence="4" id="KW-0186">Copper</keyword>
<evidence type="ECO:0000256" key="8">
    <source>
        <dbReference type="SAM" id="MobiDB-lite"/>
    </source>
</evidence>
<dbReference type="SUPFAM" id="SSF48056">
    <property type="entry name" value="Di-copper centre-containing domain"/>
    <property type="match status" value="1"/>
</dbReference>
<dbReference type="InterPro" id="IPR050316">
    <property type="entry name" value="Tyrosinase/Hemocyanin"/>
</dbReference>
<dbReference type="PRINTS" id="PR00092">
    <property type="entry name" value="TYROSINASE"/>
</dbReference>
<evidence type="ECO:0000259" key="9">
    <source>
        <dbReference type="PROSITE" id="PS00497"/>
    </source>
</evidence>
<gene>
    <name evidence="11" type="ORF">PT974_02955</name>
</gene>
<evidence type="ECO:0000313" key="11">
    <source>
        <dbReference type="EMBL" id="KAK5997592.1"/>
    </source>
</evidence>
<name>A0ABR0T0D9_9HYPO</name>
<evidence type="ECO:0000256" key="6">
    <source>
        <dbReference type="ARBA" id="ARBA00048233"/>
    </source>
</evidence>
<keyword evidence="5" id="KW-0470">Melanin biosynthesis</keyword>
<dbReference type="EC" id="1.14.18.1" evidence="2"/>
<protein>
    <recommendedName>
        <fullName evidence="2">tyrosinase</fullName>
        <ecNumber evidence="2">1.14.18.1</ecNumber>
    </recommendedName>
</protein>
<dbReference type="PROSITE" id="PS00497">
    <property type="entry name" value="TYROSINASE_1"/>
    <property type="match status" value="1"/>
</dbReference>
<organism evidence="11 12">
    <name type="scientific">Cladobotryum mycophilum</name>
    <dbReference type="NCBI Taxonomy" id="491253"/>
    <lineage>
        <taxon>Eukaryota</taxon>
        <taxon>Fungi</taxon>
        <taxon>Dikarya</taxon>
        <taxon>Ascomycota</taxon>
        <taxon>Pezizomycotina</taxon>
        <taxon>Sordariomycetes</taxon>
        <taxon>Hypocreomycetidae</taxon>
        <taxon>Hypocreales</taxon>
        <taxon>Hypocreaceae</taxon>
        <taxon>Cladobotryum</taxon>
    </lineage>
</organism>
<evidence type="ECO:0000259" key="10">
    <source>
        <dbReference type="PROSITE" id="PS00498"/>
    </source>
</evidence>
<dbReference type="Proteomes" id="UP001338125">
    <property type="component" value="Unassembled WGS sequence"/>
</dbReference>
<evidence type="ECO:0000256" key="4">
    <source>
        <dbReference type="ARBA" id="ARBA00023008"/>
    </source>
</evidence>
<comment type="caution">
    <text evidence="11">The sequence shown here is derived from an EMBL/GenBank/DDBJ whole genome shotgun (WGS) entry which is preliminary data.</text>
</comment>
<dbReference type="Gene3D" id="1.10.1280.10">
    <property type="entry name" value="Di-copper center containing domain from catechol oxidase"/>
    <property type="match status" value="1"/>
</dbReference>
<evidence type="ECO:0000256" key="1">
    <source>
        <dbReference type="ARBA" id="ARBA00009928"/>
    </source>
</evidence>
<accession>A0ABR0T0D9</accession>
<comment type="catalytic activity">
    <reaction evidence="6">
        <text>2 L-dopa + O2 = 2 L-dopaquinone + 2 H2O</text>
        <dbReference type="Rhea" id="RHEA:34287"/>
        <dbReference type="ChEBI" id="CHEBI:15377"/>
        <dbReference type="ChEBI" id="CHEBI:15379"/>
        <dbReference type="ChEBI" id="CHEBI:57504"/>
        <dbReference type="ChEBI" id="CHEBI:57924"/>
        <dbReference type="EC" id="1.14.18.1"/>
    </reaction>
</comment>
<dbReference type="EMBL" id="JAVFKD010000002">
    <property type="protein sequence ID" value="KAK5997592.1"/>
    <property type="molecule type" value="Genomic_DNA"/>
</dbReference>